<name>C4G827_9FIRM</name>
<evidence type="ECO:0000256" key="11">
    <source>
        <dbReference type="PIRSR" id="PIRSR001589-3"/>
    </source>
</evidence>
<proteinExistence type="inferred from homology"/>
<keyword evidence="13" id="KW-0436">Ligase</keyword>
<dbReference type="PIRSF" id="PIRSF001589">
    <property type="entry name" value="Asn_synthetase_glu-h"/>
    <property type="match status" value="1"/>
</dbReference>
<comment type="caution">
    <text evidence="13">The sequence shown here is derived from an EMBL/GenBank/DDBJ whole genome shotgun (WGS) entry which is preliminary data.</text>
</comment>
<dbReference type="RefSeq" id="WP_006905242.1">
    <property type="nucleotide sequence ID" value="NZ_GG665866.1"/>
</dbReference>
<feature type="site" description="Important for beta-aspartyl-AMP intermediate formation" evidence="11">
    <location>
        <position position="359"/>
    </location>
</feature>
<dbReference type="InterPro" id="IPR001962">
    <property type="entry name" value="Asn_synthase"/>
</dbReference>
<dbReference type="InterPro" id="IPR006426">
    <property type="entry name" value="Asn_synth_AEB"/>
</dbReference>
<keyword evidence="9" id="KW-0028">Amino-acid biosynthesis</keyword>
<dbReference type="InterPro" id="IPR033738">
    <property type="entry name" value="AsnB_N"/>
</dbReference>
<evidence type="ECO:0000256" key="6">
    <source>
        <dbReference type="ARBA" id="ARBA00022888"/>
    </source>
</evidence>
<evidence type="ECO:0000256" key="2">
    <source>
        <dbReference type="ARBA" id="ARBA00005752"/>
    </source>
</evidence>
<feature type="binding site" evidence="10">
    <location>
        <begin position="357"/>
        <end position="358"/>
    </location>
    <ligand>
        <name>ATP</name>
        <dbReference type="ChEBI" id="CHEBI:30616"/>
    </ligand>
</feature>
<dbReference type="GO" id="GO:0005524">
    <property type="term" value="F:ATP binding"/>
    <property type="evidence" value="ECO:0007669"/>
    <property type="project" value="UniProtKB-KW"/>
</dbReference>
<dbReference type="STRING" id="626523.GCWU000342_00203"/>
<reference evidence="13" key="1">
    <citation type="submission" date="2009-04" db="EMBL/GenBank/DDBJ databases">
        <authorList>
            <person name="Weinstock G."/>
            <person name="Sodergren E."/>
            <person name="Clifton S."/>
            <person name="Fulton L."/>
            <person name="Fulton B."/>
            <person name="Courtney L."/>
            <person name="Fronick C."/>
            <person name="Harrison M."/>
            <person name="Strong C."/>
            <person name="Farmer C."/>
            <person name="Delahaunty K."/>
            <person name="Markovic C."/>
            <person name="Hall O."/>
            <person name="Minx P."/>
            <person name="Tomlinson C."/>
            <person name="Mitreva M."/>
            <person name="Nelson J."/>
            <person name="Hou S."/>
            <person name="Wollam A."/>
            <person name="Pepin K.H."/>
            <person name="Johnson M."/>
            <person name="Bhonagiri V."/>
            <person name="Nash W.E."/>
            <person name="Warren W."/>
            <person name="Chinwalla A."/>
            <person name="Mardis E.R."/>
            <person name="Wilson R.K."/>
        </authorList>
    </citation>
    <scope>NUCLEOTIDE SEQUENCE [LARGE SCALE GENOMIC DNA]</scope>
    <source>
        <strain evidence="13">DSM 14600</strain>
    </source>
</reference>
<dbReference type="HOGENOM" id="CLU_014658_3_0_9"/>
<evidence type="ECO:0000259" key="12">
    <source>
        <dbReference type="PROSITE" id="PS51278"/>
    </source>
</evidence>
<evidence type="ECO:0000256" key="10">
    <source>
        <dbReference type="PIRSR" id="PIRSR001589-2"/>
    </source>
</evidence>
<feature type="domain" description="Glutamine amidotransferase type-2" evidence="12">
    <location>
        <begin position="2"/>
        <end position="216"/>
    </location>
</feature>
<dbReference type="SUPFAM" id="SSF56235">
    <property type="entry name" value="N-terminal nucleophile aminohydrolases (Ntn hydrolases)"/>
    <property type="match status" value="1"/>
</dbReference>
<dbReference type="GO" id="GO:0005829">
    <property type="term" value="C:cytosol"/>
    <property type="evidence" value="ECO:0007669"/>
    <property type="project" value="TreeGrafter"/>
</dbReference>
<accession>C4G827</accession>
<evidence type="ECO:0000256" key="8">
    <source>
        <dbReference type="ARBA" id="ARBA00048741"/>
    </source>
</evidence>
<dbReference type="CDD" id="cd00712">
    <property type="entry name" value="AsnB"/>
    <property type="match status" value="1"/>
</dbReference>
<dbReference type="CDD" id="cd01991">
    <property type="entry name" value="Asn_synthase_B_C"/>
    <property type="match status" value="1"/>
</dbReference>
<dbReference type="eggNOG" id="COG0367">
    <property type="taxonomic scope" value="Bacteria"/>
</dbReference>
<keyword evidence="14" id="KW-1185">Reference proteome</keyword>
<dbReference type="SUPFAM" id="SSF52402">
    <property type="entry name" value="Adenine nucleotide alpha hydrolases-like"/>
    <property type="match status" value="1"/>
</dbReference>
<evidence type="ECO:0000256" key="4">
    <source>
        <dbReference type="ARBA" id="ARBA00022741"/>
    </source>
</evidence>
<dbReference type="GO" id="GO:0004066">
    <property type="term" value="F:asparagine synthase (glutamine-hydrolyzing) activity"/>
    <property type="evidence" value="ECO:0007669"/>
    <property type="project" value="UniProtKB-EC"/>
</dbReference>
<evidence type="ECO:0000313" key="14">
    <source>
        <dbReference type="Proteomes" id="UP000003494"/>
    </source>
</evidence>
<dbReference type="PANTHER" id="PTHR43284:SF1">
    <property type="entry name" value="ASPARAGINE SYNTHETASE"/>
    <property type="match status" value="1"/>
</dbReference>
<dbReference type="Pfam" id="PF00733">
    <property type="entry name" value="Asn_synthase"/>
    <property type="match status" value="1"/>
</dbReference>
<comment type="catalytic activity">
    <reaction evidence="8">
        <text>L-aspartate + L-glutamine + ATP + H2O = L-asparagine + L-glutamate + AMP + diphosphate + H(+)</text>
        <dbReference type="Rhea" id="RHEA:12228"/>
        <dbReference type="ChEBI" id="CHEBI:15377"/>
        <dbReference type="ChEBI" id="CHEBI:15378"/>
        <dbReference type="ChEBI" id="CHEBI:29985"/>
        <dbReference type="ChEBI" id="CHEBI:29991"/>
        <dbReference type="ChEBI" id="CHEBI:30616"/>
        <dbReference type="ChEBI" id="CHEBI:33019"/>
        <dbReference type="ChEBI" id="CHEBI:58048"/>
        <dbReference type="ChEBI" id="CHEBI:58359"/>
        <dbReference type="ChEBI" id="CHEBI:456215"/>
        <dbReference type="EC" id="6.3.5.4"/>
    </reaction>
</comment>
<protein>
    <recommendedName>
        <fullName evidence="3">asparagine synthase (glutamine-hydrolyzing)</fullName>
        <ecNumber evidence="3">6.3.5.4</ecNumber>
    </recommendedName>
</protein>
<evidence type="ECO:0000256" key="3">
    <source>
        <dbReference type="ARBA" id="ARBA00012737"/>
    </source>
</evidence>
<dbReference type="Proteomes" id="UP000003494">
    <property type="component" value="Unassembled WGS sequence"/>
</dbReference>
<keyword evidence="7 9" id="KW-0315">Glutamine amidotransferase</keyword>
<dbReference type="PANTHER" id="PTHR43284">
    <property type="entry name" value="ASPARAGINE SYNTHETASE (GLUTAMINE-HYDROLYZING)"/>
    <property type="match status" value="1"/>
</dbReference>
<feature type="binding site" evidence="10">
    <location>
        <position position="285"/>
    </location>
    <ligand>
        <name>ATP</name>
        <dbReference type="ChEBI" id="CHEBI:30616"/>
    </ligand>
</feature>
<sequence>MCGIAGYVGRSLVDPEQRKQVLTDMMDMIVHRGPNSAGQFIDDRAAMGFRRLSIIDLEGGNQPIYNENEDKVITFNGEIYNFPALKKTLIAAGHRFSTKADTEVILHGYEEWGTDVVKKLRGMFSFVIYDRKTGELFGARDHFGIKPFYYSLLDNGDFLYGSEIKSFLPYPAFERKLNKKALKPFLFFQYSAMDTETFFEGVYKLPEGHCFTLKDGKMQIRKFWDMNFREGRESLDEIVDEIDDAVVESVNAHRIADVEVGSFLSSGVDSSFVAAVLRPDKTYSVGFDKTYNEAMYAEKLADHLHINHSSRVVSADEAFEAFPKIQWYLDEPDANPSCVPLYFLSELASRELRVVMSGEGADELFAGYQDYGPYTKVEAVIVLANILKHLPKPFRKGLLRLLKKSKRNFRGKLEIVRSLDEPRNFFVGQAKIMEESEAEALLTAPYRKSKSVREILDPIFDRSRGLSNTKQMQYNDIHHFMTKDILLKADKMSMAHSLELRVPLLDRKLAEVAEKVPTPYLIKGKTSKFAFRQAASRHLPKEWFNRKKMGFPTPIKAWLETETYYKQVRELFAMDFAGEFFDQAAILKLLDDTYAKKVNGRRKVWTIFTFLTWYKAYFIDWQPRRSA</sequence>
<dbReference type="NCBIfam" id="TIGR01536">
    <property type="entry name" value="asn_synth_AEB"/>
    <property type="match status" value="1"/>
</dbReference>
<keyword evidence="4 10" id="KW-0547">Nucleotide-binding</keyword>
<keyword evidence="5 10" id="KW-0067">ATP-binding</keyword>
<evidence type="ECO:0000256" key="1">
    <source>
        <dbReference type="ARBA" id="ARBA00005187"/>
    </source>
</evidence>
<feature type="active site" description="For GATase activity" evidence="9">
    <location>
        <position position="2"/>
    </location>
</feature>
<dbReference type="GO" id="GO:0006529">
    <property type="term" value="P:asparagine biosynthetic process"/>
    <property type="evidence" value="ECO:0007669"/>
    <property type="project" value="UniProtKB-KW"/>
</dbReference>
<evidence type="ECO:0000256" key="5">
    <source>
        <dbReference type="ARBA" id="ARBA00022840"/>
    </source>
</evidence>
<dbReference type="InterPro" id="IPR017932">
    <property type="entry name" value="GATase_2_dom"/>
</dbReference>
<evidence type="ECO:0000313" key="13">
    <source>
        <dbReference type="EMBL" id="EEP28854.1"/>
    </source>
</evidence>
<dbReference type="EMBL" id="ACIP02000001">
    <property type="protein sequence ID" value="EEP28854.1"/>
    <property type="molecule type" value="Genomic_DNA"/>
</dbReference>
<dbReference type="AlphaFoldDB" id="C4G827"/>
<keyword evidence="6 9" id="KW-0061">Asparagine biosynthesis</keyword>
<dbReference type="Gene3D" id="3.40.50.620">
    <property type="entry name" value="HUPs"/>
    <property type="match status" value="1"/>
</dbReference>
<dbReference type="Pfam" id="PF13537">
    <property type="entry name" value="GATase_7"/>
    <property type="match status" value="1"/>
</dbReference>
<comment type="similarity">
    <text evidence="2">Belongs to the asparagine synthetase family.</text>
</comment>
<comment type="pathway">
    <text evidence="1">Amino-acid biosynthesis; L-asparagine biosynthesis; L-asparagine from L-aspartate (L-Gln route): step 1/1.</text>
</comment>
<dbReference type="PROSITE" id="PS51278">
    <property type="entry name" value="GATASE_TYPE_2"/>
    <property type="match status" value="1"/>
</dbReference>
<dbReference type="InterPro" id="IPR029055">
    <property type="entry name" value="Ntn_hydrolases_N"/>
</dbReference>
<dbReference type="EC" id="6.3.5.4" evidence="3"/>
<evidence type="ECO:0000256" key="7">
    <source>
        <dbReference type="ARBA" id="ARBA00022962"/>
    </source>
</evidence>
<dbReference type="Gene3D" id="3.60.20.10">
    <property type="entry name" value="Glutamine Phosphoribosylpyrophosphate, subunit 1, domain 1"/>
    <property type="match status" value="1"/>
</dbReference>
<evidence type="ECO:0000256" key="9">
    <source>
        <dbReference type="PIRSR" id="PIRSR001589-1"/>
    </source>
</evidence>
<dbReference type="InterPro" id="IPR051786">
    <property type="entry name" value="ASN_synthetase/amidase"/>
</dbReference>
<organism evidence="13 14">
    <name type="scientific">Shuttleworthella satelles DSM 14600</name>
    <dbReference type="NCBI Taxonomy" id="626523"/>
    <lineage>
        <taxon>Bacteria</taxon>
        <taxon>Bacillati</taxon>
        <taxon>Bacillota</taxon>
        <taxon>Clostridia</taxon>
        <taxon>Lachnospirales</taxon>
        <taxon>Lachnospiraceae</taxon>
        <taxon>Shuttleworthella</taxon>
    </lineage>
</organism>
<dbReference type="InterPro" id="IPR014729">
    <property type="entry name" value="Rossmann-like_a/b/a_fold"/>
</dbReference>
<gene>
    <name evidence="13" type="primary">asnB</name>
    <name evidence="13" type="ORF">GCWU000342_00203</name>
</gene>
<feature type="binding site" evidence="10">
    <location>
        <position position="101"/>
    </location>
    <ligand>
        <name>L-glutamine</name>
        <dbReference type="ChEBI" id="CHEBI:58359"/>
    </ligand>
</feature>